<sequence>MNDTSRRLFITGNSSGLGRGLAKVYLERGWSVYGISRRGCDLDGGALHDIRADLSDFEAVPVALDHLLRDVDHLDLVILNAGVLGPIKDLHETRIEEIRQVMDINVWSNKVILDWLLDAAIRIDRILFISSGAAVRGNRGWGAYALSKATLNMLAQLYAHEFPDSHLIALAPGLVDTAMQDYLCEQADATRFESLRRLQAARGTGAMPAPEQAAEQIAAVIPRLAGHPSGAFVDIRKLPAS</sequence>
<dbReference type="EMBL" id="DRKP01000053">
    <property type="protein sequence ID" value="HEB95687.1"/>
    <property type="molecule type" value="Genomic_DNA"/>
</dbReference>
<dbReference type="Proteomes" id="UP000886251">
    <property type="component" value="Unassembled WGS sequence"/>
</dbReference>
<dbReference type="SUPFAM" id="SSF51735">
    <property type="entry name" value="NAD(P)-binding Rossmann-fold domains"/>
    <property type="match status" value="1"/>
</dbReference>
<evidence type="ECO:0000256" key="2">
    <source>
        <dbReference type="ARBA" id="ARBA00023002"/>
    </source>
</evidence>
<dbReference type="InterPro" id="IPR002347">
    <property type="entry name" value="SDR_fam"/>
</dbReference>
<accession>A0A831RKT1</accession>
<dbReference type="AlphaFoldDB" id="A0A831RKT1"/>
<evidence type="ECO:0000256" key="1">
    <source>
        <dbReference type="ARBA" id="ARBA00006484"/>
    </source>
</evidence>
<dbReference type="Pfam" id="PF00106">
    <property type="entry name" value="adh_short"/>
    <property type="match status" value="1"/>
</dbReference>
<organism evidence="3 4">
    <name type="scientific">Sedimenticola thiotaurini</name>
    <dbReference type="NCBI Taxonomy" id="1543721"/>
    <lineage>
        <taxon>Bacteria</taxon>
        <taxon>Pseudomonadati</taxon>
        <taxon>Pseudomonadota</taxon>
        <taxon>Gammaproteobacteria</taxon>
        <taxon>Chromatiales</taxon>
        <taxon>Sedimenticolaceae</taxon>
        <taxon>Sedimenticola</taxon>
    </lineage>
</organism>
<reference evidence="3" key="1">
    <citation type="journal article" date="2020" name="mSystems">
        <title>Genome- and Community-Level Interaction Insights into Carbon Utilization and Element Cycling Functions of Hydrothermarchaeota in Hydrothermal Sediment.</title>
        <authorList>
            <person name="Zhou Z."/>
            <person name="Liu Y."/>
            <person name="Xu W."/>
            <person name="Pan J."/>
            <person name="Luo Z.H."/>
            <person name="Li M."/>
        </authorList>
    </citation>
    <scope>NUCLEOTIDE SEQUENCE [LARGE SCALE GENOMIC DNA]</scope>
    <source>
        <strain evidence="3">HyVt-443</strain>
    </source>
</reference>
<name>A0A831RKT1_9GAMM</name>
<comment type="similarity">
    <text evidence="1">Belongs to the short-chain dehydrogenases/reductases (SDR) family.</text>
</comment>
<dbReference type="PANTHER" id="PTHR43008:SF8">
    <property type="entry name" value="BENZIL REDUCTASE ((S)-BENZOIN FORMING) IRC24"/>
    <property type="match status" value="1"/>
</dbReference>
<dbReference type="InterPro" id="IPR036291">
    <property type="entry name" value="NAD(P)-bd_dom_sf"/>
</dbReference>
<evidence type="ECO:0000313" key="4">
    <source>
        <dbReference type="Proteomes" id="UP000886251"/>
    </source>
</evidence>
<evidence type="ECO:0000313" key="3">
    <source>
        <dbReference type="EMBL" id="HEB95687.1"/>
    </source>
</evidence>
<keyword evidence="2" id="KW-0560">Oxidoreductase</keyword>
<dbReference type="PRINTS" id="PR00081">
    <property type="entry name" value="GDHRDH"/>
</dbReference>
<gene>
    <name evidence="3" type="ORF">ENI96_04560</name>
</gene>
<proteinExistence type="inferred from homology"/>
<protein>
    <submittedName>
        <fullName evidence="3">SDR family NAD(P)-dependent oxidoreductase</fullName>
    </submittedName>
</protein>
<comment type="caution">
    <text evidence="3">The sequence shown here is derived from an EMBL/GenBank/DDBJ whole genome shotgun (WGS) entry which is preliminary data.</text>
</comment>
<dbReference type="GO" id="GO:0050664">
    <property type="term" value="F:oxidoreductase activity, acting on NAD(P)H, oxygen as acceptor"/>
    <property type="evidence" value="ECO:0007669"/>
    <property type="project" value="TreeGrafter"/>
</dbReference>
<dbReference type="PANTHER" id="PTHR43008">
    <property type="entry name" value="BENZIL REDUCTASE"/>
    <property type="match status" value="1"/>
</dbReference>
<dbReference type="Gene3D" id="3.40.50.720">
    <property type="entry name" value="NAD(P)-binding Rossmann-like Domain"/>
    <property type="match status" value="1"/>
</dbReference>